<evidence type="ECO:0000259" key="5">
    <source>
        <dbReference type="PROSITE" id="PS50072"/>
    </source>
</evidence>
<dbReference type="InterPro" id="IPR002130">
    <property type="entry name" value="Cyclophilin-type_PPIase_dom"/>
</dbReference>
<dbReference type="Proteomes" id="UP000018851">
    <property type="component" value="Chromosome"/>
</dbReference>
<evidence type="ECO:0000313" key="6">
    <source>
        <dbReference type="EMBL" id="AHE52558.1"/>
    </source>
</evidence>
<proteinExistence type="predicted"/>
<evidence type="ECO:0000313" key="7">
    <source>
        <dbReference type="Proteomes" id="UP000018851"/>
    </source>
</evidence>
<dbReference type="SUPFAM" id="SSF50891">
    <property type="entry name" value="Cyclophilin-like"/>
    <property type="match status" value="1"/>
</dbReference>
<keyword evidence="4" id="KW-0732">Signal</keyword>
<dbReference type="PATRIC" id="fig|1123269.5.peg.788"/>
<keyword evidence="2" id="KW-0697">Rotamase</keyword>
<dbReference type="HOGENOM" id="CLU_012062_16_9_5"/>
<dbReference type="eggNOG" id="COG0652">
    <property type="taxonomic scope" value="Bacteria"/>
</dbReference>
<dbReference type="STRING" id="1123269.NX02_04025"/>
<dbReference type="PANTHER" id="PTHR45625">
    <property type="entry name" value="PEPTIDYL-PROLYL CIS-TRANS ISOMERASE-RELATED"/>
    <property type="match status" value="1"/>
</dbReference>
<evidence type="ECO:0000256" key="1">
    <source>
        <dbReference type="ARBA" id="ARBA00013194"/>
    </source>
</evidence>
<dbReference type="Pfam" id="PF00160">
    <property type="entry name" value="Pro_isomerase"/>
    <property type="match status" value="1"/>
</dbReference>
<feature type="chain" id="PRO_5004785167" description="peptidylprolyl isomerase" evidence="4">
    <location>
        <begin position="18"/>
        <end position="217"/>
    </location>
</feature>
<evidence type="ECO:0000256" key="2">
    <source>
        <dbReference type="ARBA" id="ARBA00023110"/>
    </source>
</evidence>
<dbReference type="InterPro" id="IPR044666">
    <property type="entry name" value="Cyclophilin_A-like"/>
</dbReference>
<keyword evidence="7" id="KW-1185">Reference proteome</keyword>
<protein>
    <recommendedName>
        <fullName evidence="1">peptidylprolyl isomerase</fullName>
        <ecNumber evidence="1">5.2.1.8</ecNumber>
    </recommendedName>
</protein>
<dbReference type="EMBL" id="CP006644">
    <property type="protein sequence ID" value="AHE52558.1"/>
    <property type="molecule type" value="Genomic_DNA"/>
</dbReference>
<organism evidence="6 7">
    <name type="scientific">Sphingomonas sanxanigenens DSM 19645 = NX02</name>
    <dbReference type="NCBI Taxonomy" id="1123269"/>
    <lineage>
        <taxon>Bacteria</taxon>
        <taxon>Pseudomonadati</taxon>
        <taxon>Pseudomonadota</taxon>
        <taxon>Alphaproteobacteria</taxon>
        <taxon>Sphingomonadales</taxon>
        <taxon>Sphingomonadaceae</taxon>
        <taxon>Sphingomonas</taxon>
    </lineage>
</organism>
<dbReference type="Gene3D" id="2.40.100.10">
    <property type="entry name" value="Cyclophilin-like"/>
    <property type="match status" value="1"/>
</dbReference>
<feature type="signal peptide" evidence="4">
    <location>
        <begin position="1"/>
        <end position="17"/>
    </location>
</feature>
<evidence type="ECO:0000256" key="4">
    <source>
        <dbReference type="SAM" id="SignalP"/>
    </source>
</evidence>
<dbReference type="KEGG" id="ssan:NX02_04025"/>
<dbReference type="AlphaFoldDB" id="W0A8C5"/>
<dbReference type="GO" id="GO:0003755">
    <property type="term" value="F:peptidyl-prolyl cis-trans isomerase activity"/>
    <property type="evidence" value="ECO:0007669"/>
    <property type="project" value="UniProtKB-KW"/>
</dbReference>
<dbReference type="InterPro" id="IPR029000">
    <property type="entry name" value="Cyclophilin-like_dom_sf"/>
</dbReference>
<sequence length="217" mass="23208">MLPLLLAIAAIAWPAMAAPPANRPTPGYVRVRIETSAGPIVIAADVKRAPKTSANFLAYVDDGRLDGTSFYRSARRRTDPKFGFVQGGISTDRRRSLPPINHEPTNMTGIRHLDGVISMARGGDPGSAMGNFFIMIGPVPGLDAQPGRPGYAAFGHVVAGMDVVKRILAMRTGGGVGPMKGQMLQPPVRLISARRLDGKPRPTTTIKPWLLNIPGRK</sequence>
<name>W0A8C5_9SPHN</name>
<accession>W0A8C5</accession>
<keyword evidence="3" id="KW-0413">Isomerase</keyword>
<dbReference type="PANTHER" id="PTHR45625:SF4">
    <property type="entry name" value="PEPTIDYLPROLYL ISOMERASE DOMAIN AND WD REPEAT-CONTAINING PROTEIN 1"/>
    <property type="match status" value="1"/>
</dbReference>
<reference evidence="6 7" key="1">
    <citation type="submission" date="2013-07" db="EMBL/GenBank/DDBJ databases">
        <title>Completed genome of Sphingomonas sanxanigenens NX02.</title>
        <authorList>
            <person name="Ma T."/>
            <person name="Huang H."/>
            <person name="Wu M."/>
            <person name="Li X."/>
            <person name="Li G."/>
        </authorList>
    </citation>
    <scope>NUCLEOTIDE SEQUENCE [LARGE SCALE GENOMIC DNA]</scope>
    <source>
        <strain evidence="6 7">NX02</strain>
    </source>
</reference>
<feature type="domain" description="PPIase cyclophilin-type" evidence="5">
    <location>
        <begin position="34"/>
        <end position="206"/>
    </location>
</feature>
<evidence type="ECO:0000256" key="3">
    <source>
        <dbReference type="ARBA" id="ARBA00023235"/>
    </source>
</evidence>
<dbReference type="EC" id="5.2.1.8" evidence="1"/>
<gene>
    <name evidence="6" type="ORF">NX02_04025</name>
</gene>
<dbReference type="PROSITE" id="PS50072">
    <property type="entry name" value="CSA_PPIASE_2"/>
    <property type="match status" value="1"/>
</dbReference>